<evidence type="ECO:0000313" key="1">
    <source>
        <dbReference type="EMBL" id="CAH3162842.1"/>
    </source>
</evidence>
<dbReference type="EMBL" id="CALNXJ010000088">
    <property type="protein sequence ID" value="CAH3162842.1"/>
    <property type="molecule type" value="Genomic_DNA"/>
</dbReference>
<feature type="non-terminal residue" evidence="1">
    <location>
        <position position="1"/>
    </location>
</feature>
<dbReference type="Proteomes" id="UP001159428">
    <property type="component" value="Unassembled WGS sequence"/>
</dbReference>
<accession>A0AAU9XZK4</accession>
<protein>
    <submittedName>
        <fullName evidence="1">Uncharacterized protein</fullName>
    </submittedName>
</protein>
<reference evidence="1 2" key="1">
    <citation type="submission" date="2022-05" db="EMBL/GenBank/DDBJ databases">
        <authorList>
            <consortium name="Genoscope - CEA"/>
            <person name="William W."/>
        </authorList>
    </citation>
    <scope>NUCLEOTIDE SEQUENCE [LARGE SCALE GENOMIC DNA]</scope>
</reference>
<organism evidence="1 2">
    <name type="scientific">Pocillopora meandrina</name>
    <dbReference type="NCBI Taxonomy" id="46732"/>
    <lineage>
        <taxon>Eukaryota</taxon>
        <taxon>Metazoa</taxon>
        <taxon>Cnidaria</taxon>
        <taxon>Anthozoa</taxon>
        <taxon>Hexacorallia</taxon>
        <taxon>Scleractinia</taxon>
        <taxon>Astrocoeniina</taxon>
        <taxon>Pocilloporidae</taxon>
        <taxon>Pocillopora</taxon>
    </lineage>
</organism>
<proteinExistence type="predicted"/>
<gene>
    <name evidence="1" type="ORF">PMEA_00034452</name>
</gene>
<keyword evidence="2" id="KW-1185">Reference proteome</keyword>
<name>A0AAU9XZK4_9CNID</name>
<sequence>SNYAEKSEITFEEKDHVILYHYIFRIKNGGLFNLRNSTRCGFVVVNCLFVLAMATLDSTSELSNLLDTWRKEDQDNVSPVKALFRNDEFMDKLMNSYIMSTVEQFDLNCTAARVLLNAIPGLESAAVFQDMVSLAKVF</sequence>
<comment type="caution">
    <text evidence="1">The sequence shown here is derived from an EMBL/GenBank/DDBJ whole genome shotgun (WGS) entry which is preliminary data.</text>
</comment>
<evidence type="ECO:0000313" key="2">
    <source>
        <dbReference type="Proteomes" id="UP001159428"/>
    </source>
</evidence>
<dbReference type="AlphaFoldDB" id="A0AAU9XZK4"/>